<evidence type="ECO:0000313" key="1">
    <source>
        <dbReference type="EMBL" id="JAH14629.1"/>
    </source>
</evidence>
<reference evidence="1" key="1">
    <citation type="submission" date="2014-11" db="EMBL/GenBank/DDBJ databases">
        <authorList>
            <person name="Amaro Gonzalez C."/>
        </authorList>
    </citation>
    <scope>NUCLEOTIDE SEQUENCE</scope>
</reference>
<sequence length="17" mass="1965">MRRAFVQFNGSVILITL</sequence>
<protein>
    <submittedName>
        <fullName evidence="1">Uncharacterized protein</fullName>
    </submittedName>
</protein>
<dbReference type="EMBL" id="GBXM01093948">
    <property type="protein sequence ID" value="JAH14629.1"/>
    <property type="molecule type" value="Transcribed_RNA"/>
</dbReference>
<accession>A0A0E9QCW1</accession>
<name>A0A0E9QCW1_ANGAN</name>
<proteinExistence type="predicted"/>
<reference evidence="1" key="2">
    <citation type="journal article" date="2015" name="Fish Shellfish Immunol.">
        <title>Early steps in the European eel (Anguilla anguilla)-Vibrio vulnificus interaction in the gills: Role of the RtxA13 toxin.</title>
        <authorList>
            <person name="Callol A."/>
            <person name="Pajuelo D."/>
            <person name="Ebbesson L."/>
            <person name="Teles M."/>
            <person name="MacKenzie S."/>
            <person name="Amaro C."/>
        </authorList>
    </citation>
    <scope>NUCLEOTIDE SEQUENCE</scope>
</reference>
<dbReference type="AlphaFoldDB" id="A0A0E9QCW1"/>
<organism evidence="1">
    <name type="scientific">Anguilla anguilla</name>
    <name type="common">European freshwater eel</name>
    <name type="synonym">Muraena anguilla</name>
    <dbReference type="NCBI Taxonomy" id="7936"/>
    <lineage>
        <taxon>Eukaryota</taxon>
        <taxon>Metazoa</taxon>
        <taxon>Chordata</taxon>
        <taxon>Craniata</taxon>
        <taxon>Vertebrata</taxon>
        <taxon>Euteleostomi</taxon>
        <taxon>Actinopterygii</taxon>
        <taxon>Neopterygii</taxon>
        <taxon>Teleostei</taxon>
        <taxon>Anguilliformes</taxon>
        <taxon>Anguillidae</taxon>
        <taxon>Anguilla</taxon>
    </lineage>
</organism>